<reference evidence="2 3" key="1">
    <citation type="submission" date="2019-03" db="EMBL/GenBank/DDBJ databases">
        <title>Draft genome of Massilia hortus sp. nov., a novel bacterial species of the Oxalobacteraceae family.</title>
        <authorList>
            <person name="Peta V."/>
            <person name="Raths R."/>
            <person name="Bucking H."/>
        </authorList>
    </citation>
    <scope>NUCLEOTIDE SEQUENCE [LARGE SCALE GENOMIC DNA]</scope>
    <source>
        <strain evidence="2 3">ONC3</strain>
    </source>
</reference>
<evidence type="ECO:0000313" key="3">
    <source>
        <dbReference type="Proteomes" id="UP000297258"/>
    </source>
</evidence>
<gene>
    <name evidence="2" type="ORF">E4O92_03765</name>
</gene>
<proteinExistence type="predicted"/>
<sequence>MLPPRAFLLPLALGAAILTAVPAHARSAPSLVQLINSYRASPGFCEGRPAAPVKALQPAAALGHLRLGSGRFIALELEKAGYRAERARVISVTGPQDEEAAMATIEHKYCRALLSTEFTNVGTARSGDHWLVVLAEPEEPRCPAGAKAGKQCAAP</sequence>
<organism evidence="2 3">
    <name type="scientific">Massilia horti</name>
    <dbReference type="NCBI Taxonomy" id="2562153"/>
    <lineage>
        <taxon>Bacteria</taxon>
        <taxon>Pseudomonadati</taxon>
        <taxon>Pseudomonadota</taxon>
        <taxon>Betaproteobacteria</taxon>
        <taxon>Burkholderiales</taxon>
        <taxon>Oxalobacteraceae</taxon>
        <taxon>Telluria group</taxon>
        <taxon>Massilia</taxon>
    </lineage>
</organism>
<dbReference type="RefSeq" id="WP_135188418.1">
    <property type="nucleotide sequence ID" value="NZ_SPUM01000024.1"/>
</dbReference>
<accession>A0A4Y9T3W4</accession>
<evidence type="ECO:0000256" key="1">
    <source>
        <dbReference type="SAM" id="SignalP"/>
    </source>
</evidence>
<evidence type="ECO:0008006" key="4">
    <source>
        <dbReference type="Google" id="ProtNLM"/>
    </source>
</evidence>
<protein>
    <recommendedName>
        <fullName evidence="4">LytR/CpsA/Psr regulator C-terminal domain-containing protein</fullName>
    </recommendedName>
</protein>
<keyword evidence="3" id="KW-1185">Reference proteome</keyword>
<dbReference type="Proteomes" id="UP000297258">
    <property type="component" value="Unassembled WGS sequence"/>
</dbReference>
<keyword evidence="1" id="KW-0732">Signal</keyword>
<name>A0A4Y9T3W4_9BURK</name>
<evidence type="ECO:0000313" key="2">
    <source>
        <dbReference type="EMBL" id="TFW34553.1"/>
    </source>
</evidence>
<comment type="caution">
    <text evidence="2">The sequence shown here is derived from an EMBL/GenBank/DDBJ whole genome shotgun (WGS) entry which is preliminary data.</text>
</comment>
<dbReference type="OrthoDB" id="68195at2"/>
<dbReference type="EMBL" id="SPUM01000024">
    <property type="protein sequence ID" value="TFW34553.1"/>
    <property type="molecule type" value="Genomic_DNA"/>
</dbReference>
<feature type="signal peptide" evidence="1">
    <location>
        <begin position="1"/>
        <end position="25"/>
    </location>
</feature>
<dbReference type="AlphaFoldDB" id="A0A4Y9T3W4"/>
<feature type="chain" id="PRO_5021436195" description="LytR/CpsA/Psr regulator C-terminal domain-containing protein" evidence="1">
    <location>
        <begin position="26"/>
        <end position="155"/>
    </location>
</feature>